<dbReference type="eggNOG" id="ENOG502ZDJG">
    <property type="taxonomic scope" value="Bacteria"/>
</dbReference>
<protein>
    <submittedName>
        <fullName evidence="2">Uncharacterized protein</fullName>
    </submittedName>
</protein>
<sequence>MANSNFSQTQQAGEPCLPCQMGNLFYLDMPDIVQKEAQIAFSVNGKITPILPVDQSYKLLNDLLNTTGRLSIKVGGKNITLLEDIGQCTAPEDLKVVVGTEKPEIAFDKNQGDEADQRMMPTEVDVVTIQVREHELPEGVYNIGEISEEILDKIGDTIFGVFDESLDSTIRLFDEGKNFTISNLPSAIIEVLGANKILNDLAEKEIQSALSRGGNSPNTSNRLLGGLRRNPAARLKFKRELIRAFLRQDIVSIKLFPSGYTLLSFKAKPRIRTSFGSFRLKGQYKTSFFESSAKMAGGNVGSVASGALKGFAIIGISLVIYSEVDDFMDEDTVGDWSDLFVGLGVEMSKMVVSAIIGSALTAIGLVLVGAVVTMTAPVWLVISVGAVASIAVGAIINAVDDHYGIKKGIKKAVNNNNSFTRDGRFLPW</sequence>
<feature type="transmembrane region" description="Helical" evidence="1">
    <location>
        <begin position="378"/>
        <end position="399"/>
    </location>
</feature>
<keyword evidence="1" id="KW-1133">Transmembrane helix</keyword>
<keyword evidence="1" id="KW-0472">Membrane</keyword>
<dbReference type="HOGENOM" id="CLU_640609_0_0_6"/>
<proteinExistence type="predicted"/>
<dbReference type="STRING" id="400668.Mmwyl1_1185"/>
<accession>A6VUI5</accession>
<name>A6VUI5_MARMS</name>
<feature type="transmembrane region" description="Helical" evidence="1">
    <location>
        <begin position="350"/>
        <end position="372"/>
    </location>
</feature>
<gene>
    <name evidence="2" type="ordered locus">Mmwyl1_1185</name>
</gene>
<dbReference type="AlphaFoldDB" id="A6VUI5"/>
<dbReference type="KEGG" id="mmw:Mmwyl1_1185"/>
<evidence type="ECO:0000256" key="1">
    <source>
        <dbReference type="SAM" id="Phobius"/>
    </source>
</evidence>
<organism evidence="2">
    <name type="scientific">Marinomonas sp. (strain MWYL1)</name>
    <dbReference type="NCBI Taxonomy" id="400668"/>
    <lineage>
        <taxon>Bacteria</taxon>
        <taxon>Pseudomonadati</taxon>
        <taxon>Pseudomonadota</taxon>
        <taxon>Gammaproteobacteria</taxon>
        <taxon>Oceanospirillales</taxon>
        <taxon>Oceanospirillaceae</taxon>
        <taxon>Marinomonas</taxon>
    </lineage>
</organism>
<keyword evidence="1" id="KW-0812">Transmembrane</keyword>
<evidence type="ECO:0000313" key="2">
    <source>
        <dbReference type="EMBL" id="ABR70114.1"/>
    </source>
</evidence>
<dbReference type="EMBL" id="CP000749">
    <property type="protein sequence ID" value="ABR70114.1"/>
    <property type="molecule type" value="Genomic_DNA"/>
</dbReference>
<reference evidence="2" key="1">
    <citation type="submission" date="2007-06" db="EMBL/GenBank/DDBJ databases">
        <title>Complete sequence of Marinomonas sp. MWYL1.</title>
        <authorList>
            <consortium name="US DOE Joint Genome Institute"/>
            <person name="Copeland A."/>
            <person name="Lucas S."/>
            <person name="Lapidus A."/>
            <person name="Barry K."/>
            <person name="Glavina del Rio T."/>
            <person name="Dalin E."/>
            <person name="Tice H."/>
            <person name="Pitluck S."/>
            <person name="Kiss H."/>
            <person name="Brettin T."/>
            <person name="Bruce D."/>
            <person name="Detter J.C."/>
            <person name="Han C."/>
            <person name="Schmutz J."/>
            <person name="Larimer F."/>
            <person name="Land M."/>
            <person name="Hauser L."/>
            <person name="Kyrpides N."/>
            <person name="Kim E."/>
            <person name="Johnston A.W.B."/>
            <person name="Todd J.D."/>
            <person name="Rogers R."/>
            <person name="Wexler M."/>
            <person name="Bond P.L."/>
            <person name="Li Y."/>
            <person name="Richardson P."/>
        </authorList>
    </citation>
    <scope>NUCLEOTIDE SEQUENCE [LARGE SCALE GENOMIC DNA]</scope>
    <source>
        <strain evidence="2">MWYL1</strain>
    </source>
</reference>